<proteinExistence type="predicted"/>
<reference evidence="1 2" key="1">
    <citation type="submission" date="2018-11" db="EMBL/GenBank/DDBJ databases">
        <authorList>
            <consortium name="Pathogen Informatics"/>
        </authorList>
    </citation>
    <scope>NUCLEOTIDE SEQUENCE [LARGE SCALE GENOMIC DNA]</scope>
</reference>
<dbReference type="InterPro" id="IPR008942">
    <property type="entry name" value="ENTH_VHS"/>
</dbReference>
<dbReference type="AlphaFoldDB" id="A0A3P7Q0R8"/>
<dbReference type="Proteomes" id="UP000281553">
    <property type="component" value="Unassembled WGS sequence"/>
</dbReference>
<accession>A0A3P7Q0R8</accession>
<dbReference type="Gene3D" id="1.25.40.90">
    <property type="match status" value="1"/>
</dbReference>
<sequence>MRDTLHKIVVPIYSLAMELADNEKQAKLTRVLDLWDTNGYLPPDILKNMRVPDCEEFIQKWKEKQKQICEARIAAIETEHNERYESMRKQHEQFAEHVRKSIAAREEAAATGGGGGG</sequence>
<gene>
    <name evidence="1" type="ORF">DILT_LOCUS19754</name>
</gene>
<dbReference type="EMBL" id="UYRU01120408">
    <property type="protein sequence ID" value="VDN48991.1"/>
    <property type="molecule type" value="Genomic_DNA"/>
</dbReference>
<feature type="non-terminal residue" evidence="1">
    <location>
        <position position="117"/>
    </location>
</feature>
<dbReference type="OrthoDB" id="21470at2759"/>
<organism evidence="1 2">
    <name type="scientific">Dibothriocephalus latus</name>
    <name type="common">Fish tapeworm</name>
    <name type="synonym">Diphyllobothrium latum</name>
    <dbReference type="NCBI Taxonomy" id="60516"/>
    <lineage>
        <taxon>Eukaryota</taxon>
        <taxon>Metazoa</taxon>
        <taxon>Spiralia</taxon>
        <taxon>Lophotrochozoa</taxon>
        <taxon>Platyhelminthes</taxon>
        <taxon>Cestoda</taxon>
        <taxon>Eucestoda</taxon>
        <taxon>Diphyllobothriidea</taxon>
        <taxon>Diphyllobothriidae</taxon>
        <taxon>Dibothriocephalus</taxon>
    </lineage>
</organism>
<name>A0A3P7Q0R8_DIBLA</name>
<protein>
    <submittedName>
        <fullName evidence="1">Uncharacterized protein</fullName>
    </submittedName>
</protein>
<evidence type="ECO:0000313" key="1">
    <source>
        <dbReference type="EMBL" id="VDN48991.1"/>
    </source>
</evidence>
<keyword evidence="2" id="KW-1185">Reference proteome</keyword>
<evidence type="ECO:0000313" key="2">
    <source>
        <dbReference type="Proteomes" id="UP000281553"/>
    </source>
</evidence>